<dbReference type="Pfam" id="PF11007">
    <property type="entry name" value="CotJA"/>
    <property type="match status" value="1"/>
</dbReference>
<dbReference type="AlphaFoldDB" id="K8EHH7"/>
<evidence type="ECO:0000313" key="3">
    <source>
        <dbReference type="Proteomes" id="UP000009315"/>
    </source>
</evidence>
<name>K8EHH7_9FIRM</name>
<dbReference type="Proteomes" id="UP000009315">
    <property type="component" value="Unassembled WGS sequence"/>
</dbReference>
<keyword evidence="3" id="KW-1185">Reference proteome</keyword>
<evidence type="ECO:0008006" key="4">
    <source>
        <dbReference type="Google" id="ProtNLM"/>
    </source>
</evidence>
<evidence type="ECO:0000256" key="1">
    <source>
        <dbReference type="SAM" id="MobiDB-lite"/>
    </source>
</evidence>
<sequence>MFREEKPSEQPVVQAAPMSPGQSGMLYPGPGMMPNYPAMPGGQAGYCPYPGWQLAQVYIPIQPCGDAQFDLRKALEAGTLYPSLYQPYPR</sequence>
<accession>K8EHH7</accession>
<organism evidence="2 3">
    <name type="scientific">Desulforamulus hydrothermalis Lam5 = DSM 18033</name>
    <dbReference type="NCBI Taxonomy" id="1121428"/>
    <lineage>
        <taxon>Bacteria</taxon>
        <taxon>Bacillati</taxon>
        <taxon>Bacillota</taxon>
        <taxon>Clostridia</taxon>
        <taxon>Eubacteriales</taxon>
        <taxon>Peptococcaceae</taxon>
        <taxon>Desulforamulus</taxon>
    </lineage>
</organism>
<reference evidence="2 3" key="1">
    <citation type="journal article" date="2013" name="Genome Announc.">
        <title>Genome Sequence of the Sulfate-Reducing Bacterium Desulfotomaculum hydrothermale Lam5(T).</title>
        <authorList>
            <person name="Amin O."/>
            <person name="Fardeau M.L."/>
            <person name="Valette O."/>
            <person name="Hirschler-Rea A."/>
            <person name="Barbe V."/>
            <person name="Medigue C."/>
            <person name="Vacherie B."/>
            <person name="Ollivier B."/>
            <person name="Bertin P.N."/>
            <person name="Dolla A."/>
        </authorList>
    </citation>
    <scope>NUCLEOTIDE SEQUENCE [LARGE SCALE GENOMIC DNA]</scope>
    <source>
        <strain evidence="3">Lam5 / DSM 18033</strain>
    </source>
</reference>
<evidence type="ECO:0000313" key="2">
    <source>
        <dbReference type="EMBL" id="CCO08096.1"/>
    </source>
</evidence>
<dbReference type="InterPro" id="IPR020256">
    <property type="entry name" value="Spore_coat_CotJA"/>
</dbReference>
<dbReference type="OrthoDB" id="9800571at2"/>
<protein>
    <recommendedName>
        <fullName evidence="4">Spore coat associated protein JA (CotJA)</fullName>
    </recommendedName>
</protein>
<comment type="caution">
    <text evidence="2">The sequence shown here is derived from an EMBL/GenBank/DDBJ whole genome shotgun (WGS) entry which is preliminary data.</text>
</comment>
<proteinExistence type="predicted"/>
<gene>
    <name evidence="2" type="ORF">DESHY_160220</name>
</gene>
<dbReference type="STRING" id="1121428.DESHY_160220"/>
<dbReference type="EMBL" id="CAOS01000008">
    <property type="protein sequence ID" value="CCO08096.1"/>
    <property type="molecule type" value="Genomic_DNA"/>
</dbReference>
<feature type="region of interest" description="Disordered" evidence="1">
    <location>
        <begin position="1"/>
        <end position="20"/>
    </location>
</feature>
<dbReference type="RefSeq" id="WP_008411310.1">
    <property type="nucleotide sequence ID" value="NZ_CAOS01000008.1"/>
</dbReference>